<dbReference type="Pfam" id="PF13520">
    <property type="entry name" value="AA_permease_2"/>
    <property type="match status" value="1"/>
</dbReference>
<evidence type="ECO:0000256" key="6">
    <source>
        <dbReference type="SAM" id="Phobius"/>
    </source>
</evidence>
<evidence type="ECO:0000256" key="4">
    <source>
        <dbReference type="ARBA" id="ARBA00022989"/>
    </source>
</evidence>
<dbReference type="PIRSF" id="PIRSF006060">
    <property type="entry name" value="AA_transporter"/>
    <property type="match status" value="1"/>
</dbReference>
<gene>
    <name evidence="7" type="ORF">ESZ50_09405</name>
</gene>
<proteinExistence type="predicted"/>
<feature type="transmembrane region" description="Helical" evidence="6">
    <location>
        <begin position="381"/>
        <end position="402"/>
    </location>
</feature>
<protein>
    <submittedName>
        <fullName evidence="7">Amino acid permease</fullName>
    </submittedName>
</protein>
<feature type="transmembrane region" description="Helical" evidence="6">
    <location>
        <begin position="322"/>
        <end position="342"/>
    </location>
</feature>
<dbReference type="GO" id="GO:0022857">
    <property type="term" value="F:transmembrane transporter activity"/>
    <property type="evidence" value="ECO:0007669"/>
    <property type="project" value="InterPro"/>
</dbReference>
<keyword evidence="5 6" id="KW-0472">Membrane</keyword>
<evidence type="ECO:0000256" key="1">
    <source>
        <dbReference type="ARBA" id="ARBA00004651"/>
    </source>
</evidence>
<feature type="transmembrane region" description="Helical" evidence="6">
    <location>
        <begin position="155"/>
        <end position="173"/>
    </location>
</feature>
<dbReference type="InterPro" id="IPR050367">
    <property type="entry name" value="APC_superfamily"/>
</dbReference>
<keyword evidence="3 6" id="KW-0812">Transmembrane</keyword>
<evidence type="ECO:0000313" key="8">
    <source>
        <dbReference type="Proteomes" id="UP000371977"/>
    </source>
</evidence>
<dbReference type="RefSeq" id="WP_148623348.1">
    <property type="nucleotide sequence ID" value="NZ_SDGZ01000023.1"/>
</dbReference>
<keyword evidence="2" id="KW-1003">Cell membrane</keyword>
<comment type="caution">
    <text evidence="7">The sequence shown here is derived from an EMBL/GenBank/DDBJ whole genome shotgun (WGS) entry which is preliminary data.</text>
</comment>
<keyword evidence="8" id="KW-1185">Reference proteome</keyword>
<feature type="transmembrane region" description="Helical" evidence="6">
    <location>
        <begin position="40"/>
        <end position="62"/>
    </location>
</feature>
<dbReference type="InterPro" id="IPR002293">
    <property type="entry name" value="AA/rel_permease1"/>
</dbReference>
<feature type="transmembrane region" description="Helical" evidence="6">
    <location>
        <begin position="278"/>
        <end position="301"/>
    </location>
</feature>
<evidence type="ECO:0000256" key="2">
    <source>
        <dbReference type="ARBA" id="ARBA00022475"/>
    </source>
</evidence>
<feature type="transmembrane region" description="Helical" evidence="6">
    <location>
        <begin position="12"/>
        <end position="34"/>
    </location>
</feature>
<dbReference type="GO" id="GO:0005886">
    <property type="term" value="C:plasma membrane"/>
    <property type="evidence" value="ECO:0007669"/>
    <property type="project" value="UniProtKB-SubCell"/>
</dbReference>
<organism evidence="7 8">
    <name type="scientific">Weissella muntiaci</name>
    <dbReference type="NCBI Taxonomy" id="2508881"/>
    <lineage>
        <taxon>Bacteria</taxon>
        <taxon>Bacillati</taxon>
        <taxon>Bacillota</taxon>
        <taxon>Bacilli</taxon>
        <taxon>Lactobacillales</taxon>
        <taxon>Lactobacillaceae</taxon>
        <taxon>Weissella</taxon>
    </lineage>
</organism>
<name>A0A6C2C2W8_9LACO</name>
<keyword evidence="4 6" id="KW-1133">Transmembrane helix</keyword>
<feature type="transmembrane region" description="Helical" evidence="6">
    <location>
        <begin position="408"/>
        <end position="425"/>
    </location>
</feature>
<dbReference type="Gene3D" id="1.20.1740.10">
    <property type="entry name" value="Amino acid/polyamine transporter I"/>
    <property type="match status" value="1"/>
</dbReference>
<dbReference type="AlphaFoldDB" id="A0A6C2C2W8"/>
<sequence length="431" mass="46365">MMNTKTKQLSFLGIFLLGINAIVGSGIFLLPGQIYHETGIFSILTILLAGVMAFIIALNYAVMSAKYSEDGGAWIYADYVFGRFAGFEVGWFGWWLAVITLSAEIVALLTALSTVIPALHDKVIFNAIAVVILLILGLVNFFGTALMERVDNIATIAKILVLIIFIGIGFFAIKGNNLTFSVPANMQTPSGFSGQLSKALSIIFYVFTGFNFLPIAAREMKNPQKNLPRALVLIMLTVTLIYAAVQTVAIGLLGGDLVKSTLPVADAFAILFGPAGKLFIVVGMSISILGVAIAGSFNAPIEMASLANEKQLLPKIFGRKNRYDSPWVANIVTIIMAALLILSGGYIFLVQLIVLASFVQYVPTILAVIKTRHSPLVPGAFKLPGGMLLPIIALLVIGYLLTAQSPTVLLWGVGIFIIGLVIYIVDRKFSR</sequence>
<dbReference type="Proteomes" id="UP000371977">
    <property type="component" value="Unassembled WGS sequence"/>
</dbReference>
<feature type="transmembrane region" description="Helical" evidence="6">
    <location>
        <begin position="92"/>
        <end position="117"/>
    </location>
</feature>
<feature type="transmembrane region" description="Helical" evidence="6">
    <location>
        <begin position="199"/>
        <end position="218"/>
    </location>
</feature>
<evidence type="ECO:0000313" key="7">
    <source>
        <dbReference type="EMBL" id="TYC48187.1"/>
    </source>
</evidence>
<feature type="transmembrane region" description="Helical" evidence="6">
    <location>
        <begin position="230"/>
        <end position="253"/>
    </location>
</feature>
<reference evidence="7 8" key="1">
    <citation type="submission" date="2019-01" db="EMBL/GenBank/DDBJ databases">
        <title>Weissella sp. nov., a novel lactic acid bacterium isolated from animal feces.</title>
        <authorList>
            <person name="Wang L.-T."/>
        </authorList>
    </citation>
    <scope>NUCLEOTIDE SEQUENCE [LARGE SCALE GENOMIC DNA]</scope>
    <source>
        <strain evidence="7 8">8H-2</strain>
    </source>
</reference>
<dbReference type="PANTHER" id="PTHR42770:SF18">
    <property type="entry name" value="ARGININE_AGMATINE ANTIPORTER"/>
    <property type="match status" value="1"/>
</dbReference>
<dbReference type="EMBL" id="SDGZ01000023">
    <property type="protein sequence ID" value="TYC48187.1"/>
    <property type="molecule type" value="Genomic_DNA"/>
</dbReference>
<evidence type="ECO:0000256" key="5">
    <source>
        <dbReference type="ARBA" id="ARBA00023136"/>
    </source>
</evidence>
<evidence type="ECO:0000256" key="3">
    <source>
        <dbReference type="ARBA" id="ARBA00022692"/>
    </source>
</evidence>
<accession>A0A6C2C2W8</accession>
<dbReference type="OrthoDB" id="3181223at2"/>
<comment type="subcellular location">
    <subcellularLocation>
        <location evidence="1">Cell membrane</location>
        <topology evidence="1">Multi-pass membrane protein</topology>
    </subcellularLocation>
</comment>
<feature type="transmembrane region" description="Helical" evidence="6">
    <location>
        <begin position="123"/>
        <end position="143"/>
    </location>
</feature>
<feature type="transmembrane region" description="Helical" evidence="6">
    <location>
        <begin position="348"/>
        <end position="369"/>
    </location>
</feature>
<dbReference type="PANTHER" id="PTHR42770">
    <property type="entry name" value="AMINO ACID TRANSPORTER-RELATED"/>
    <property type="match status" value="1"/>
</dbReference>